<keyword evidence="2" id="KW-0732">Signal</keyword>
<name>A0AAV4I305_9GAST</name>
<evidence type="ECO:0000256" key="2">
    <source>
        <dbReference type="SAM" id="SignalP"/>
    </source>
</evidence>
<feature type="compositionally biased region" description="Pro residues" evidence="1">
    <location>
        <begin position="97"/>
        <end position="114"/>
    </location>
</feature>
<comment type="caution">
    <text evidence="3">The sequence shown here is derived from an EMBL/GenBank/DDBJ whole genome shotgun (WGS) entry which is preliminary data.</text>
</comment>
<protein>
    <submittedName>
        <fullName evidence="3">Uncharacterized protein</fullName>
    </submittedName>
</protein>
<organism evidence="3 4">
    <name type="scientific">Elysia marginata</name>
    <dbReference type="NCBI Taxonomy" id="1093978"/>
    <lineage>
        <taxon>Eukaryota</taxon>
        <taxon>Metazoa</taxon>
        <taxon>Spiralia</taxon>
        <taxon>Lophotrochozoa</taxon>
        <taxon>Mollusca</taxon>
        <taxon>Gastropoda</taxon>
        <taxon>Heterobranchia</taxon>
        <taxon>Euthyneura</taxon>
        <taxon>Panpulmonata</taxon>
        <taxon>Sacoglossa</taxon>
        <taxon>Placobranchoidea</taxon>
        <taxon>Plakobranchidae</taxon>
        <taxon>Elysia</taxon>
    </lineage>
</organism>
<feature type="signal peptide" evidence="2">
    <location>
        <begin position="1"/>
        <end position="33"/>
    </location>
</feature>
<evidence type="ECO:0000256" key="1">
    <source>
        <dbReference type="SAM" id="MobiDB-lite"/>
    </source>
</evidence>
<sequence length="127" mass="14413">MRSRAWWPGPVSSFTLSLLLATWIACLVGRAVCESSLAQIHAQPCEDKCRNTLNYYNSFIRSPVLVQYYHQSCLTRCYHAARAPSPWELPWQRPTTTRPPPPAPPVPPVSPYQPRPVHWSGWQTAGN</sequence>
<evidence type="ECO:0000313" key="4">
    <source>
        <dbReference type="Proteomes" id="UP000762676"/>
    </source>
</evidence>
<gene>
    <name evidence="3" type="ORF">ElyMa_004643800</name>
</gene>
<feature type="chain" id="PRO_5043954915" evidence="2">
    <location>
        <begin position="34"/>
        <end position="127"/>
    </location>
</feature>
<proteinExistence type="predicted"/>
<feature type="region of interest" description="Disordered" evidence="1">
    <location>
        <begin position="87"/>
        <end position="127"/>
    </location>
</feature>
<dbReference type="EMBL" id="BMAT01009316">
    <property type="protein sequence ID" value="GFS03923.1"/>
    <property type="molecule type" value="Genomic_DNA"/>
</dbReference>
<evidence type="ECO:0000313" key="3">
    <source>
        <dbReference type="EMBL" id="GFS03923.1"/>
    </source>
</evidence>
<reference evidence="3 4" key="1">
    <citation type="journal article" date="2021" name="Elife">
        <title>Chloroplast acquisition without the gene transfer in kleptoplastic sea slugs, Plakobranchus ocellatus.</title>
        <authorList>
            <person name="Maeda T."/>
            <person name="Takahashi S."/>
            <person name="Yoshida T."/>
            <person name="Shimamura S."/>
            <person name="Takaki Y."/>
            <person name="Nagai Y."/>
            <person name="Toyoda A."/>
            <person name="Suzuki Y."/>
            <person name="Arimoto A."/>
            <person name="Ishii H."/>
            <person name="Satoh N."/>
            <person name="Nishiyama T."/>
            <person name="Hasebe M."/>
            <person name="Maruyama T."/>
            <person name="Minagawa J."/>
            <person name="Obokata J."/>
            <person name="Shigenobu S."/>
        </authorList>
    </citation>
    <scope>NUCLEOTIDE SEQUENCE [LARGE SCALE GENOMIC DNA]</scope>
</reference>
<dbReference type="Proteomes" id="UP000762676">
    <property type="component" value="Unassembled WGS sequence"/>
</dbReference>
<keyword evidence="4" id="KW-1185">Reference proteome</keyword>
<accession>A0AAV4I305</accession>
<dbReference type="AlphaFoldDB" id="A0AAV4I305"/>
<dbReference type="PROSITE" id="PS51257">
    <property type="entry name" value="PROKAR_LIPOPROTEIN"/>
    <property type="match status" value="1"/>
</dbReference>
<feature type="non-terminal residue" evidence="3">
    <location>
        <position position="127"/>
    </location>
</feature>